<dbReference type="KEGG" id="slb:AWJ20_4428"/>
<comment type="pathway">
    <text evidence="7">Cofactor biosynthesis; tetrahydrofolylpolyglutamate biosynthesis.</text>
</comment>
<dbReference type="Gene3D" id="3.90.190.20">
    <property type="entry name" value="Mur ligase, C-terminal domain"/>
    <property type="match status" value="1"/>
</dbReference>
<evidence type="ECO:0000256" key="4">
    <source>
        <dbReference type="ARBA" id="ARBA00022741"/>
    </source>
</evidence>
<dbReference type="PIRSF" id="PIRSF001563">
    <property type="entry name" value="Folylpolyglu_synth"/>
    <property type="match status" value="1"/>
</dbReference>
<dbReference type="PANTHER" id="PTHR11136">
    <property type="entry name" value="FOLYLPOLYGLUTAMATE SYNTHASE-RELATED"/>
    <property type="match status" value="1"/>
</dbReference>
<keyword evidence="10" id="KW-1185">Reference proteome</keyword>
<protein>
    <recommendedName>
        <fullName evidence="7">Dihydrofolate synthetase</fullName>
        <ecNumber evidence="7">6.3.2.12</ecNumber>
    </recommendedName>
</protein>
<name>A0A161HHH5_9ASCO</name>
<dbReference type="GO" id="GO:0005524">
    <property type="term" value="F:ATP binding"/>
    <property type="evidence" value="ECO:0007669"/>
    <property type="project" value="UniProtKB-KW"/>
</dbReference>
<dbReference type="InterPro" id="IPR036615">
    <property type="entry name" value="Mur_ligase_C_dom_sf"/>
</dbReference>
<dbReference type="NCBIfam" id="TIGR01499">
    <property type="entry name" value="folC"/>
    <property type="match status" value="1"/>
</dbReference>
<sequence length="409" mass="44440">MIDLGLSRVIRLLTALGNPQLTWKAVHVAGTNGKGSVCAYISSCITQAKISNGRFTSPHLVDRFDCISINGKPVVENLFLEVEKKVSEVNLENNIQATDFELLTAIAFEIFHRQKVDLAVIEVGLGGRLDATNVLPPSQTLCSIITKIGLDHQNFLGNTLSEIAREKAGIIKQAVPCILDATNEPEVIREVEKIVSQNNSKLILAHPLTNKTTGPFQVDPSTSPLLGSYQMSNLSCSLQALLEIQKHYPLSDRIVQQGIKETQWPGRLQKVQLSNGFEVLLDGAHNNQAADLLAEYINNSVRPSATSAITFIVAFSQGKDFKGILQRLVKPGDTVIATQFGAVDGMPWVAPCDPQEIAAVAYSFTDPANVHIEQSIQKGLSRAQQTPTTSSTVICGSLYLVADFVRATR</sequence>
<dbReference type="GeneID" id="30036559"/>
<dbReference type="GO" id="GO:0004326">
    <property type="term" value="F:tetrahydrofolylpolyglutamate synthase activity"/>
    <property type="evidence" value="ECO:0007669"/>
    <property type="project" value="InterPro"/>
</dbReference>
<evidence type="ECO:0000256" key="6">
    <source>
        <dbReference type="ARBA" id="ARBA00022842"/>
    </source>
</evidence>
<comment type="catalytic activity">
    <reaction evidence="7">
        <text>7,8-dihydropteroate + L-glutamate + ATP = 7,8-dihydrofolate + ADP + phosphate + H(+)</text>
        <dbReference type="Rhea" id="RHEA:23584"/>
        <dbReference type="ChEBI" id="CHEBI:15378"/>
        <dbReference type="ChEBI" id="CHEBI:17839"/>
        <dbReference type="ChEBI" id="CHEBI:29985"/>
        <dbReference type="ChEBI" id="CHEBI:30616"/>
        <dbReference type="ChEBI" id="CHEBI:43474"/>
        <dbReference type="ChEBI" id="CHEBI:57451"/>
        <dbReference type="ChEBI" id="CHEBI:456216"/>
        <dbReference type="EC" id="6.3.2.12"/>
    </reaction>
</comment>
<reference evidence="9 10" key="1">
    <citation type="submission" date="2016-02" db="EMBL/GenBank/DDBJ databases">
        <title>Complete genome sequence and transcriptome regulation of the pentose utilising yeast Sugiyamaella lignohabitans.</title>
        <authorList>
            <person name="Bellasio M."/>
            <person name="Peymann A."/>
            <person name="Valli M."/>
            <person name="Sipitzky M."/>
            <person name="Graf A."/>
            <person name="Sauer M."/>
            <person name="Marx H."/>
            <person name="Mattanovich D."/>
        </authorList>
    </citation>
    <scope>NUCLEOTIDE SEQUENCE [LARGE SCALE GENOMIC DNA]</scope>
    <source>
        <strain evidence="9 10">CBS 10342</strain>
    </source>
</reference>
<keyword evidence="6" id="KW-0460">Magnesium</keyword>
<dbReference type="GO" id="GO:0008841">
    <property type="term" value="F:dihydrofolate synthase activity"/>
    <property type="evidence" value="ECO:0007669"/>
    <property type="project" value="UniProtKB-EC"/>
</dbReference>
<dbReference type="GO" id="GO:0005829">
    <property type="term" value="C:cytosol"/>
    <property type="evidence" value="ECO:0007669"/>
    <property type="project" value="TreeGrafter"/>
</dbReference>
<evidence type="ECO:0000259" key="8">
    <source>
        <dbReference type="Pfam" id="PF08245"/>
    </source>
</evidence>
<proteinExistence type="inferred from homology"/>
<dbReference type="SUPFAM" id="SSF53623">
    <property type="entry name" value="MurD-like peptide ligases, catalytic domain"/>
    <property type="match status" value="1"/>
</dbReference>
<dbReference type="InterPro" id="IPR001645">
    <property type="entry name" value="Folylpolyglutamate_synth"/>
</dbReference>
<dbReference type="EC" id="6.3.2.12" evidence="7"/>
<dbReference type="InterPro" id="IPR036565">
    <property type="entry name" value="Mur-like_cat_sf"/>
</dbReference>
<keyword evidence="2 7" id="KW-0436">Ligase</keyword>
<dbReference type="UniPathway" id="UPA00850"/>
<dbReference type="Gene3D" id="3.40.1190.10">
    <property type="entry name" value="Mur-like, catalytic domain"/>
    <property type="match status" value="1"/>
</dbReference>
<evidence type="ECO:0000256" key="2">
    <source>
        <dbReference type="ARBA" id="ARBA00022598"/>
    </source>
</evidence>
<comment type="similarity">
    <text evidence="1 7">Belongs to the folylpolyglutamate synthase family.</text>
</comment>
<dbReference type="Pfam" id="PF08245">
    <property type="entry name" value="Mur_ligase_M"/>
    <property type="match status" value="1"/>
</dbReference>
<dbReference type="OrthoDB" id="5212574at2759"/>
<dbReference type="PANTHER" id="PTHR11136:SF0">
    <property type="entry name" value="DIHYDROFOLATE SYNTHETASE-RELATED"/>
    <property type="match status" value="1"/>
</dbReference>
<dbReference type="SUPFAM" id="SSF53244">
    <property type="entry name" value="MurD-like peptide ligases, peptide-binding domain"/>
    <property type="match status" value="1"/>
</dbReference>
<dbReference type="GO" id="GO:0046872">
    <property type="term" value="F:metal ion binding"/>
    <property type="evidence" value="ECO:0007669"/>
    <property type="project" value="UniProtKB-KW"/>
</dbReference>
<dbReference type="PROSITE" id="PS01012">
    <property type="entry name" value="FOLYLPOLYGLU_SYNT_2"/>
    <property type="match status" value="1"/>
</dbReference>
<evidence type="ECO:0000256" key="5">
    <source>
        <dbReference type="ARBA" id="ARBA00022840"/>
    </source>
</evidence>
<evidence type="ECO:0000313" key="10">
    <source>
        <dbReference type="Proteomes" id="UP000189580"/>
    </source>
</evidence>
<accession>A0A161HHH5</accession>
<dbReference type="RefSeq" id="XP_018734084.1">
    <property type="nucleotide sequence ID" value="XM_018881496.1"/>
</dbReference>
<dbReference type="AlphaFoldDB" id="A0A161HHH5"/>
<evidence type="ECO:0000256" key="7">
    <source>
        <dbReference type="PIRNR" id="PIRNR001563"/>
    </source>
</evidence>
<keyword evidence="3" id="KW-0479">Metal-binding</keyword>
<dbReference type="GO" id="GO:0006730">
    <property type="term" value="P:one-carbon metabolic process"/>
    <property type="evidence" value="ECO:0007669"/>
    <property type="project" value="UniProtKB-KW"/>
</dbReference>
<dbReference type="EMBL" id="CP014500">
    <property type="protein sequence ID" value="ANB11607.1"/>
    <property type="molecule type" value="Genomic_DNA"/>
</dbReference>
<keyword evidence="5 7" id="KW-0067">ATP-binding</keyword>
<keyword evidence="7" id="KW-0554">One-carbon metabolism</keyword>
<dbReference type="InterPro" id="IPR018109">
    <property type="entry name" value="Folylpolyglutamate_synth_CS"/>
</dbReference>
<dbReference type="FunFam" id="3.40.1190.10:FF:000010">
    <property type="entry name" value="Dihydrofolate synthetase"/>
    <property type="match status" value="1"/>
</dbReference>
<evidence type="ECO:0000256" key="1">
    <source>
        <dbReference type="ARBA" id="ARBA00008276"/>
    </source>
</evidence>
<gene>
    <name evidence="9" type="primary">FOL3</name>
    <name evidence="9" type="ORF">AWJ20_4428</name>
</gene>
<evidence type="ECO:0000256" key="3">
    <source>
        <dbReference type="ARBA" id="ARBA00022723"/>
    </source>
</evidence>
<keyword evidence="4 7" id="KW-0547">Nucleotide-binding</keyword>
<evidence type="ECO:0000313" key="9">
    <source>
        <dbReference type="EMBL" id="ANB11607.1"/>
    </source>
</evidence>
<dbReference type="GO" id="GO:0005739">
    <property type="term" value="C:mitochondrion"/>
    <property type="evidence" value="ECO:0007669"/>
    <property type="project" value="TreeGrafter"/>
</dbReference>
<feature type="domain" description="Mur ligase central" evidence="8">
    <location>
        <begin position="28"/>
        <end position="237"/>
    </location>
</feature>
<dbReference type="Proteomes" id="UP000189580">
    <property type="component" value="Chromosome c"/>
</dbReference>
<dbReference type="InterPro" id="IPR013221">
    <property type="entry name" value="Mur_ligase_cen"/>
</dbReference>
<organism evidence="9 10">
    <name type="scientific">Sugiyamaella lignohabitans</name>
    <dbReference type="NCBI Taxonomy" id="796027"/>
    <lineage>
        <taxon>Eukaryota</taxon>
        <taxon>Fungi</taxon>
        <taxon>Dikarya</taxon>
        <taxon>Ascomycota</taxon>
        <taxon>Saccharomycotina</taxon>
        <taxon>Dipodascomycetes</taxon>
        <taxon>Dipodascales</taxon>
        <taxon>Trichomonascaceae</taxon>
        <taxon>Sugiyamaella</taxon>
    </lineage>
</organism>